<accession>A0A067MGU4</accession>
<organism evidence="2 3">
    <name type="scientific">Botryobasidium botryosum (strain FD-172 SS1)</name>
    <dbReference type="NCBI Taxonomy" id="930990"/>
    <lineage>
        <taxon>Eukaryota</taxon>
        <taxon>Fungi</taxon>
        <taxon>Dikarya</taxon>
        <taxon>Basidiomycota</taxon>
        <taxon>Agaricomycotina</taxon>
        <taxon>Agaricomycetes</taxon>
        <taxon>Cantharellales</taxon>
        <taxon>Botryobasidiaceae</taxon>
        <taxon>Botryobasidium</taxon>
    </lineage>
</organism>
<reference evidence="3" key="1">
    <citation type="journal article" date="2014" name="Proc. Natl. Acad. Sci. U.S.A.">
        <title>Extensive sampling of basidiomycete genomes demonstrates inadequacy of the white-rot/brown-rot paradigm for wood decay fungi.</title>
        <authorList>
            <person name="Riley R."/>
            <person name="Salamov A.A."/>
            <person name="Brown D.W."/>
            <person name="Nagy L.G."/>
            <person name="Floudas D."/>
            <person name="Held B.W."/>
            <person name="Levasseur A."/>
            <person name="Lombard V."/>
            <person name="Morin E."/>
            <person name="Otillar R."/>
            <person name="Lindquist E.A."/>
            <person name="Sun H."/>
            <person name="LaButti K.M."/>
            <person name="Schmutz J."/>
            <person name="Jabbour D."/>
            <person name="Luo H."/>
            <person name="Baker S.E."/>
            <person name="Pisabarro A.G."/>
            <person name="Walton J.D."/>
            <person name="Blanchette R.A."/>
            <person name="Henrissat B."/>
            <person name="Martin F."/>
            <person name="Cullen D."/>
            <person name="Hibbett D.S."/>
            <person name="Grigoriev I.V."/>
        </authorList>
    </citation>
    <scope>NUCLEOTIDE SEQUENCE [LARGE SCALE GENOMIC DNA]</scope>
    <source>
        <strain evidence="3">FD-172 SS1</strain>
    </source>
</reference>
<protein>
    <submittedName>
        <fullName evidence="2">Uncharacterized protein</fullName>
    </submittedName>
</protein>
<dbReference type="InParanoid" id="A0A067MGU4"/>
<sequence>MDTKYVLCSLLRYVASGARARVRIIIASGCQIGVITSITLVFDSAAECSRAKASSISYV</sequence>
<keyword evidence="1" id="KW-0472">Membrane</keyword>
<keyword evidence="1" id="KW-1133">Transmembrane helix</keyword>
<keyword evidence="3" id="KW-1185">Reference proteome</keyword>
<feature type="transmembrane region" description="Helical" evidence="1">
    <location>
        <begin position="20"/>
        <end position="42"/>
    </location>
</feature>
<dbReference type="AlphaFoldDB" id="A0A067MGU4"/>
<proteinExistence type="predicted"/>
<evidence type="ECO:0000313" key="3">
    <source>
        <dbReference type="Proteomes" id="UP000027195"/>
    </source>
</evidence>
<gene>
    <name evidence="2" type="ORF">BOTBODRAFT_300370</name>
</gene>
<evidence type="ECO:0000313" key="2">
    <source>
        <dbReference type="EMBL" id="KDQ15008.1"/>
    </source>
</evidence>
<name>A0A067MGU4_BOTB1</name>
<dbReference type="HOGENOM" id="CLU_2960425_0_0_1"/>
<dbReference type="Proteomes" id="UP000027195">
    <property type="component" value="Unassembled WGS sequence"/>
</dbReference>
<dbReference type="EMBL" id="KL198034">
    <property type="protein sequence ID" value="KDQ15008.1"/>
    <property type="molecule type" value="Genomic_DNA"/>
</dbReference>
<evidence type="ECO:0000256" key="1">
    <source>
        <dbReference type="SAM" id="Phobius"/>
    </source>
</evidence>
<keyword evidence="1" id="KW-0812">Transmembrane</keyword>